<sequence length="126" mass="14145">MKNLLILLFSILIMGFSCTDSTKPVSRNCLTGVIIGNGCTNEGFLIDVAELKDKEIEVASVTITNKTYFNVIMSLGLPYEDDWQVGDIIYFEISEIPVEKDSYFCQDLYLTAPPYNLIKVSKNNCL</sequence>
<feature type="signal peptide" evidence="1">
    <location>
        <begin position="1"/>
        <end position="19"/>
    </location>
</feature>
<keyword evidence="1" id="KW-0732">Signal</keyword>
<evidence type="ECO:0000313" key="3">
    <source>
        <dbReference type="Proteomes" id="UP000186026"/>
    </source>
</evidence>
<feature type="chain" id="PRO_5013360555" description="DUF4377 domain-containing protein" evidence="1">
    <location>
        <begin position="20"/>
        <end position="126"/>
    </location>
</feature>
<dbReference type="EMBL" id="FTOP01000001">
    <property type="protein sequence ID" value="SIS50507.1"/>
    <property type="molecule type" value="Genomic_DNA"/>
</dbReference>
<dbReference type="PROSITE" id="PS51257">
    <property type="entry name" value="PROKAR_LIPOPROTEIN"/>
    <property type="match status" value="1"/>
</dbReference>
<dbReference type="OrthoDB" id="838925at2"/>
<proteinExistence type="predicted"/>
<evidence type="ECO:0008006" key="4">
    <source>
        <dbReference type="Google" id="ProtNLM"/>
    </source>
</evidence>
<gene>
    <name evidence="2" type="ORF">SAMN05421761_101141</name>
</gene>
<keyword evidence="3" id="KW-1185">Reference proteome</keyword>
<organism evidence="2 3">
    <name type="scientific">Belliella pelovolcani</name>
    <dbReference type="NCBI Taxonomy" id="529505"/>
    <lineage>
        <taxon>Bacteria</taxon>
        <taxon>Pseudomonadati</taxon>
        <taxon>Bacteroidota</taxon>
        <taxon>Cytophagia</taxon>
        <taxon>Cytophagales</taxon>
        <taxon>Cyclobacteriaceae</taxon>
        <taxon>Belliella</taxon>
    </lineage>
</organism>
<reference evidence="3" key="1">
    <citation type="submission" date="2017-01" db="EMBL/GenBank/DDBJ databases">
        <authorList>
            <person name="Varghese N."/>
            <person name="Submissions S."/>
        </authorList>
    </citation>
    <scope>NUCLEOTIDE SEQUENCE [LARGE SCALE GENOMIC DNA]</scope>
    <source>
        <strain evidence="3">DSM 46698</strain>
    </source>
</reference>
<accession>A0A1N7JMH8</accession>
<dbReference type="RefSeq" id="WP_139325470.1">
    <property type="nucleotide sequence ID" value="NZ_FTOP01000001.1"/>
</dbReference>
<evidence type="ECO:0000313" key="2">
    <source>
        <dbReference type="EMBL" id="SIS50507.1"/>
    </source>
</evidence>
<dbReference type="STRING" id="529505.SAMN05421761_101141"/>
<evidence type="ECO:0000256" key="1">
    <source>
        <dbReference type="SAM" id="SignalP"/>
    </source>
</evidence>
<name>A0A1N7JMH8_9BACT</name>
<dbReference type="Proteomes" id="UP000186026">
    <property type="component" value="Unassembled WGS sequence"/>
</dbReference>
<protein>
    <recommendedName>
        <fullName evidence="4">DUF4377 domain-containing protein</fullName>
    </recommendedName>
</protein>
<dbReference type="AlphaFoldDB" id="A0A1N7JMH8"/>